<dbReference type="InterPro" id="IPR050228">
    <property type="entry name" value="Carboxylesterase_BioH"/>
</dbReference>
<name>A0A1T5IK81_9MICO</name>
<accession>A0A1T5IK81</accession>
<evidence type="ECO:0000259" key="1">
    <source>
        <dbReference type="Pfam" id="PF12697"/>
    </source>
</evidence>
<dbReference type="PANTHER" id="PTHR43194">
    <property type="entry name" value="HYDROLASE ALPHA/BETA FOLD FAMILY"/>
    <property type="match status" value="1"/>
</dbReference>
<dbReference type="InterPro" id="IPR029058">
    <property type="entry name" value="AB_hydrolase_fold"/>
</dbReference>
<dbReference type="Gene3D" id="3.40.50.1820">
    <property type="entry name" value="alpha/beta hydrolase"/>
    <property type="match status" value="1"/>
</dbReference>
<dbReference type="Proteomes" id="UP000190857">
    <property type="component" value="Unassembled WGS sequence"/>
</dbReference>
<keyword evidence="3" id="KW-1185">Reference proteome</keyword>
<evidence type="ECO:0000313" key="2">
    <source>
        <dbReference type="EMBL" id="SKC39596.1"/>
    </source>
</evidence>
<dbReference type="InterPro" id="IPR000073">
    <property type="entry name" value="AB_hydrolase_1"/>
</dbReference>
<dbReference type="RefSeq" id="WP_079726773.1">
    <property type="nucleotide sequence ID" value="NZ_FUZP01000001.1"/>
</dbReference>
<dbReference type="EMBL" id="FUZP01000001">
    <property type="protein sequence ID" value="SKC39596.1"/>
    <property type="molecule type" value="Genomic_DNA"/>
</dbReference>
<dbReference type="SUPFAM" id="SSF53474">
    <property type="entry name" value="alpha/beta-Hydrolases"/>
    <property type="match status" value="1"/>
</dbReference>
<organism evidence="2 3">
    <name type="scientific">Okibacterium fritillariae</name>
    <dbReference type="NCBI Taxonomy" id="123320"/>
    <lineage>
        <taxon>Bacteria</taxon>
        <taxon>Bacillati</taxon>
        <taxon>Actinomycetota</taxon>
        <taxon>Actinomycetes</taxon>
        <taxon>Micrococcales</taxon>
        <taxon>Microbacteriaceae</taxon>
        <taxon>Okibacterium</taxon>
    </lineage>
</organism>
<dbReference type="STRING" id="123320.SAMN06309945_0565"/>
<proteinExistence type="predicted"/>
<dbReference type="AlphaFoldDB" id="A0A1T5IK81"/>
<gene>
    <name evidence="2" type="ORF">SAMN06309945_0565</name>
</gene>
<reference evidence="2 3" key="1">
    <citation type="submission" date="2017-02" db="EMBL/GenBank/DDBJ databases">
        <authorList>
            <person name="Peterson S.W."/>
        </authorList>
    </citation>
    <scope>NUCLEOTIDE SEQUENCE [LARGE SCALE GENOMIC DNA]</scope>
    <source>
        <strain evidence="2 3">VKM Ac-2059</strain>
    </source>
</reference>
<dbReference type="OrthoDB" id="8444301at2"/>
<sequence length="243" mass="25972">MHLTTSTTGSGPRHVALVHGLGGNGATWAPFIERMTATGQYTVTTVDLRGHGSSDRASSYALDELADDLVENLPHGLDSVVGHSLGGSVLVRAVGRLAPARAIYLDPGFHLTLPTTGLRGRLFWAAPLVTLGFAQLRQARKSAAAKALYPPAVRESIARAQREFDGSMAIGVFRDVAFHPIAPAPPEVPSTIVLSDDSPAVLPDTLAAELEGLGWDIRRLPRVHHDMQLENPDGTFHMIEDVL</sequence>
<dbReference type="PANTHER" id="PTHR43194:SF2">
    <property type="entry name" value="PEROXISOMAL MEMBRANE PROTEIN LPX1"/>
    <property type="match status" value="1"/>
</dbReference>
<dbReference type="Pfam" id="PF12697">
    <property type="entry name" value="Abhydrolase_6"/>
    <property type="match status" value="1"/>
</dbReference>
<evidence type="ECO:0000313" key="3">
    <source>
        <dbReference type="Proteomes" id="UP000190857"/>
    </source>
</evidence>
<dbReference type="GO" id="GO:0003824">
    <property type="term" value="F:catalytic activity"/>
    <property type="evidence" value="ECO:0007669"/>
    <property type="project" value="UniProtKB-ARBA"/>
</dbReference>
<protein>
    <submittedName>
        <fullName evidence="2">Pimeloyl-ACP methyl ester carboxylesterase</fullName>
    </submittedName>
</protein>
<feature type="domain" description="AB hydrolase-1" evidence="1">
    <location>
        <begin position="17"/>
        <end position="235"/>
    </location>
</feature>